<dbReference type="RefSeq" id="WP_010506719.1">
    <property type="nucleotide sequence ID" value="NZ_BANJ01000055.1"/>
</dbReference>
<dbReference type="GO" id="GO:0005840">
    <property type="term" value="C:ribosome"/>
    <property type="evidence" value="ECO:0007669"/>
    <property type="project" value="UniProtKB-KW"/>
</dbReference>
<comment type="caution">
    <text evidence="8">The sequence shown here is derived from an EMBL/GenBank/DDBJ whole genome shotgun (WGS) entry which is preliminary data.</text>
</comment>
<dbReference type="Proteomes" id="UP000032683">
    <property type="component" value="Unassembled WGS sequence"/>
</dbReference>
<comment type="subunit">
    <text evidence="5 6">Part of the 30S ribosomal subunit. Contacts proteins S5 and S12.</text>
</comment>
<evidence type="ECO:0000256" key="3">
    <source>
        <dbReference type="ARBA" id="ARBA00023274"/>
    </source>
</evidence>
<sequence>MSLSDPLGDLLTRIRNAQRARHAACVAPASKLRASVLEALRREGYIRGFSREELRKGVAQLRIELKYLDGEPVIKEIHRVSKPGRRVYSKIKELPRVYAGLGVSILSTPRGVLSDAEARAANVGGEVLCRVF</sequence>
<dbReference type="EMBL" id="BANJ01000055">
    <property type="protein sequence ID" value="GAO00660.1"/>
    <property type="molecule type" value="Genomic_DNA"/>
</dbReference>
<dbReference type="GO" id="GO:0006412">
    <property type="term" value="P:translation"/>
    <property type="evidence" value="ECO:0007669"/>
    <property type="project" value="UniProtKB-UniRule"/>
</dbReference>
<gene>
    <name evidence="6" type="primary">rpsH</name>
    <name evidence="8" type="ORF">Gxy13693_055_018</name>
</gene>
<evidence type="ECO:0000256" key="7">
    <source>
        <dbReference type="RuleBase" id="RU003660"/>
    </source>
</evidence>
<evidence type="ECO:0000256" key="4">
    <source>
        <dbReference type="ARBA" id="ARBA00035258"/>
    </source>
</evidence>
<evidence type="ECO:0000256" key="6">
    <source>
        <dbReference type="HAMAP-Rule" id="MF_01302"/>
    </source>
</evidence>
<comment type="similarity">
    <text evidence="1 6 7">Belongs to the universal ribosomal protein uS8 family.</text>
</comment>
<evidence type="ECO:0000256" key="5">
    <source>
        <dbReference type="ARBA" id="ARBA00046740"/>
    </source>
</evidence>
<dbReference type="Pfam" id="PF00410">
    <property type="entry name" value="Ribosomal_S8"/>
    <property type="match status" value="1"/>
</dbReference>
<dbReference type="FunFam" id="3.30.1490.10:FF:000001">
    <property type="entry name" value="30S ribosomal protein S8"/>
    <property type="match status" value="1"/>
</dbReference>
<keyword evidence="6" id="KW-0699">rRNA-binding</keyword>
<accession>A0A0D6QB56</accession>
<keyword evidence="6" id="KW-0694">RNA-binding</keyword>
<dbReference type="HAMAP" id="MF_01302_B">
    <property type="entry name" value="Ribosomal_uS8_B"/>
    <property type="match status" value="1"/>
</dbReference>
<proteinExistence type="inferred from homology"/>
<name>A0A0D6QB56_KOMXY</name>
<evidence type="ECO:0000256" key="1">
    <source>
        <dbReference type="ARBA" id="ARBA00006471"/>
    </source>
</evidence>
<comment type="function">
    <text evidence="6">One of the primary rRNA binding proteins, it binds directly to 16S rRNA central domain where it helps coordinate assembly of the platform of the 30S subunit.</text>
</comment>
<dbReference type="Gene3D" id="3.30.1490.10">
    <property type="match status" value="1"/>
</dbReference>
<organism evidence="8 9">
    <name type="scientific">Komagataeibacter xylinus NBRC 13693</name>
    <dbReference type="NCBI Taxonomy" id="1234668"/>
    <lineage>
        <taxon>Bacteria</taxon>
        <taxon>Pseudomonadati</taxon>
        <taxon>Pseudomonadota</taxon>
        <taxon>Alphaproteobacteria</taxon>
        <taxon>Acetobacterales</taxon>
        <taxon>Acetobacteraceae</taxon>
        <taxon>Komagataeibacter</taxon>
    </lineage>
</organism>
<dbReference type="InterPro" id="IPR000630">
    <property type="entry name" value="Ribosomal_uS8"/>
</dbReference>
<dbReference type="InterPro" id="IPR047863">
    <property type="entry name" value="Ribosomal_uS8_CS"/>
</dbReference>
<dbReference type="AlphaFoldDB" id="A0A0D6QB56"/>
<evidence type="ECO:0000256" key="2">
    <source>
        <dbReference type="ARBA" id="ARBA00022980"/>
    </source>
</evidence>
<dbReference type="NCBIfam" id="NF001109">
    <property type="entry name" value="PRK00136.1"/>
    <property type="match status" value="1"/>
</dbReference>
<protein>
    <recommendedName>
        <fullName evidence="4 6">Small ribosomal subunit protein uS8</fullName>
    </recommendedName>
</protein>
<reference evidence="8 9" key="1">
    <citation type="submission" date="2012-11" db="EMBL/GenBank/DDBJ databases">
        <title>Whole genome sequence of Gluconacetobacter xylinus NBRC 13693.</title>
        <authorList>
            <person name="Azuma Y."/>
            <person name="Higashiura N."/>
            <person name="Hirakawa H."/>
            <person name="Matsushita K."/>
        </authorList>
    </citation>
    <scope>NUCLEOTIDE SEQUENCE [LARGE SCALE GENOMIC DNA]</scope>
    <source>
        <strain evidence="8 9">NBRC 13693</strain>
    </source>
</reference>
<keyword evidence="3 6" id="KW-0687">Ribonucleoprotein</keyword>
<dbReference type="GO" id="GO:1990904">
    <property type="term" value="C:ribonucleoprotein complex"/>
    <property type="evidence" value="ECO:0007669"/>
    <property type="project" value="UniProtKB-KW"/>
</dbReference>
<keyword evidence="2 6" id="KW-0689">Ribosomal protein</keyword>
<dbReference type="GO" id="GO:0003735">
    <property type="term" value="F:structural constituent of ribosome"/>
    <property type="evidence" value="ECO:0007669"/>
    <property type="project" value="InterPro"/>
</dbReference>
<dbReference type="SUPFAM" id="SSF56047">
    <property type="entry name" value="Ribosomal protein S8"/>
    <property type="match status" value="1"/>
</dbReference>
<dbReference type="Gene3D" id="3.30.1370.30">
    <property type="match status" value="1"/>
</dbReference>
<dbReference type="PROSITE" id="PS00053">
    <property type="entry name" value="RIBOSOMAL_S8"/>
    <property type="match status" value="1"/>
</dbReference>
<dbReference type="GO" id="GO:0005737">
    <property type="term" value="C:cytoplasm"/>
    <property type="evidence" value="ECO:0007669"/>
    <property type="project" value="UniProtKB-ARBA"/>
</dbReference>
<dbReference type="GeneID" id="98313181"/>
<evidence type="ECO:0000313" key="8">
    <source>
        <dbReference type="EMBL" id="GAO00660.1"/>
    </source>
</evidence>
<dbReference type="PANTHER" id="PTHR11758">
    <property type="entry name" value="40S RIBOSOMAL PROTEIN S15A"/>
    <property type="match status" value="1"/>
</dbReference>
<dbReference type="InterPro" id="IPR035987">
    <property type="entry name" value="Ribosomal_uS8_sf"/>
</dbReference>
<evidence type="ECO:0000313" key="9">
    <source>
        <dbReference type="Proteomes" id="UP000032683"/>
    </source>
</evidence>
<dbReference type="GO" id="GO:0019843">
    <property type="term" value="F:rRNA binding"/>
    <property type="evidence" value="ECO:0007669"/>
    <property type="project" value="UniProtKB-UniRule"/>
</dbReference>